<dbReference type="RefSeq" id="WP_096593317.1">
    <property type="nucleotide sequence ID" value="NZ_MWUU01000014.1"/>
</dbReference>
<comment type="caution">
    <text evidence="8">The sequence shown here is derived from an EMBL/GenBank/DDBJ whole genome shotgun (WGS) entry which is preliminary data.</text>
</comment>
<evidence type="ECO:0000256" key="1">
    <source>
        <dbReference type="ARBA" id="ARBA00008764"/>
    </source>
</evidence>
<dbReference type="PRINTS" id="PR00839">
    <property type="entry name" value="V8PROTEASE"/>
</dbReference>
<evidence type="ECO:0000313" key="9">
    <source>
        <dbReference type="Proteomes" id="UP000218335"/>
    </source>
</evidence>
<feature type="active site" description="Charge relay system" evidence="6">
    <location>
        <position position="70"/>
    </location>
</feature>
<keyword evidence="2 7" id="KW-0645">Protease</keyword>
<feature type="chain" id="PRO_5011809484" description="Serine protease" evidence="7">
    <location>
        <begin position="26"/>
        <end position="235"/>
    </location>
</feature>
<gene>
    <name evidence="8" type="ORF">B5C08_10080</name>
</gene>
<dbReference type="Proteomes" id="UP000218335">
    <property type="component" value="Unassembled WGS sequence"/>
</dbReference>
<dbReference type="GO" id="GO:0008236">
    <property type="term" value="F:serine-type peptidase activity"/>
    <property type="evidence" value="ECO:0007669"/>
    <property type="project" value="UniProtKB-KW"/>
</dbReference>
<evidence type="ECO:0000256" key="3">
    <source>
        <dbReference type="ARBA" id="ARBA00022729"/>
    </source>
</evidence>
<dbReference type="Pfam" id="PF13365">
    <property type="entry name" value="Trypsin_2"/>
    <property type="match status" value="1"/>
</dbReference>
<keyword evidence="4 7" id="KW-0378">Hydrolase</keyword>
<dbReference type="SUPFAM" id="SSF50494">
    <property type="entry name" value="Trypsin-like serine proteases"/>
    <property type="match status" value="1"/>
</dbReference>
<dbReference type="AlphaFoldDB" id="A0A2A4GW17"/>
<accession>A0A2A4GW17</accession>
<dbReference type="GO" id="GO:0006508">
    <property type="term" value="P:proteolysis"/>
    <property type="evidence" value="ECO:0007669"/>
    <property type="project" value="UniProtKB-KW"/>
</dbReference>
<dbReference type="Gene3D" id="2.40.10.10">
    <property type="entry name" value="Trypsin-like serine proteases"/>
    <property type="match status" value="2"/>
</dbReference>
<evidence type="ECO:0000256" key="2">
    <source>
        <dbReference type="ARBA" id="ARBA00022670"/>
    </source>
</evidence>
<keyword evidence="3 7" id="KW-0732">Signal</keyword>
<protein>
    <recommendedName>
        <fullName evidence="7">Serine protease</fullName>
        <ecNumber evidence="7">3.4.21.-</ecNumber>
    </recommendedName>
</protein>
<organism evidence="8 9">
    <name type="scientific">Staphylococcus delphini</name>
    <dbReference type="NCBI Taxonomy" id="53344"/>
    <lineage>
        <taxon>Bacteria</taxon>
        <taxon>Bacillati</taxon>
        <taxon>Bacillota</taxon>
        <taxon>Bacilli</taxon>
        <taxon>Bacillales</taxon>
        <taxon>Staphylococcaceae</taxon>
        <taxon>Staphylococcus</taxon>
        <taxon>Staphylococcus intermedius group</taxon>
    </lineage>
</organism>
<comment type="similarity">
    <text evidence="1 7">Belongs to the peptidase S1B family.</text>
</comment>
<feature type="signal peptide" evidence="7">
    <location>
        <begin position="1"/>
        <end position="25"/>
    </location>
</feature>
<dbReference type="InterPro" id="IPR009003">
    <property type="entry name" value="Peptidase_S1_PA"/>
</dbReference>
<sequence>MKKLQLILILSLACFLLIPVNTTYAKGTQVLVPDTVKDRHSKYTAKYESGTRRVCTAILISSTAAVTARHCGGTQRATRAGTIYPGASGRSMPFGYMNIRDYIPHPTLDIAVIKGLLRDQSKAYQYYIRPFTTQVTGYTDEQLEGFKDSDVYSYGYPYREGVFRQYRSDGMIKFYSKEHLLLVTDVPALKGQSGSGVFKKDGEFIGIIIGRRGDGEANVLPFTEDIANWINENVN</sequence>
<proteinExistence type="inferred from homology"/>
<dbReference type="InterPro" id="IPR043504">
    <property type="entry name" value="Peptidase_S1_PA_chymotrypsin"/>
</dbReference>
<reference evidence="8 9" key="1">
    <citation type="journal article" date="2017" name="PLoS ONE">
        <title>Development of a real-time PCR for detection of Staphylococcus pseudintermedius using a novel automated comparison of whole-genome sequences.</title>
        <authorList>
            <person name="Verstappen K.M."/>
            <person name="Huijbregts L."/>
            <person name="Spaninks M."/>
            <person name="Wagenaar J.A."/>
            <person name="Fluit A.C."/>
            <person name="Duim B."/>
        </authorList>
    </citation>
    <scope>NUCLEOTIDE SEQUENCE [LARGE SCALE GENOMIC DNA]</scope>
    <source>
        <strain evidence="8 9">215070706401-1</strain>
    </source>
</reference>
<keyword evidence="5 7" id="KW-0720">Serine protease</keyword>
<feature type="active site" description="Charge relay system" evidence="6">
    <location>
        <position position="109"/>
    </location>
</feature>
<dbReference type="EC" id="3.4.21.-" evidence="7"/>
<evidence type="ECO:0000313" key="8">
    <source>
        <dbReference type="EMBL" id="PCF54330.1"/>
    </source>
</evidence>
<feature type="active site" description="Charge relay system" evidence="6">
    <location>
        <position position="193"/>
    </location>
</feature>
<evidence type="ECO:0000256" key="5">
    <source>
        <dbReference type="ARBA" id="ARBA00022825"/>
    </source>
</evidence>
<evidence type="ECO:0000256" key="6">
    <source>
        <dbReference type="PIRSR" id="PIRSR608256-1"/>
    </source>
</evidence>
<dbReference type="InterPro" id="IPR008256">
    <property type="entry name" value="Peptidase_S1B"/>
</dbReference>
<dbReference type="EMBL" id="MWUU01000014">
    <property type="protein sequence ID" value="PCF54330.1"/>
    <property type="molecule type" value="Genomic_DNA"/>
</dbReference>
<evidence type="ECO:0000256" key="4">
    <source>
        <dbReference type="ARBA" id="ARBA00022801"/>
    </source>
</evidence>
<evidence type="ECO:0000256" key="7">
    <source>
        <dbReference type="RuleBase" id="RU004296"/>
    </source>
</evidence>
<name>A0A2A4GW17_9STAP</name>